<gene>
    <name evidence="2" type="ORF">BN4615_P9301</name>
</gene>
<evidence type="ECO:0008006" key="3">
    <source>
        <dbReference type="Google" id="ProtNLM"/>
    </source>
</evidence>
<accession>A0A1M4ELR2</accession>
<feature type="chain" id="PRO_5012386460" description="Lipoprotein" evidence="1">
    <location>
        <begin position="23"/>
        <end position="264"/>
    </location>
</feature>
<organism evidence="2">
    <name type="scientific">Nonomuraea gerenzanensis</name>
    <dbReference type="NCBI Taxonomy" id="93944"/>
    <lineage>
        <taxon>Bacteria</taxon>
        <taxon>Bacillati</taxon>
        <taxon>Actinomycetota</taxon>
        <taxon>Actinomycetes</taxon>
        <taxon>Streptosporangiales</taxon>
        <taxon>Streptosporangiaceae</taxon>
        <taxon>Nonomuraea</taxon>
    </lineage>
</organism>
<feature type="signal peptide" evidence="1">
    <location>
        <begin position="1"/>
        <end position="22"/>
    </location>
</feature>
<keyword evidence="1" id="KW-0732">Signal</keyword>
<dbReference type="AlphaFoldDB" id="A0A1M4ELR2"/>
<proteinExistence type="predicted"/>
<dbReference type="SUPFAM" id="SSF89392">
    <property type="entry name" value="Prokaryotic lipoproteins and lipoprotein localization factors"/>
    <property type="match status" value="1"/>
</dbReference>
<evidence type="ECO:0000313" key="2">
    <source>
        <dbReference type="EMBL" id="SBO99785.1"/>
    </source>
</evidence>
<reference evidence="2" key="1">
    <citation type="submission" date="2016-04" db="EMBL/GenBank/DDBJ databases">
        <authorList>
            <person name="Evans L.H."/>
            <person name="Alamgir A."/>
            <person name="Owens N."/>
            <person name="Weber N.D."/>
            <person name="Virtaneva K."/>
            <person name="Barbian K."/>
            <person name="Babar A."/>
            <person name="Rosenke K."/>
        </authorList>
    </citation>
    <scope>NUCLEOTIDE SEQUENCE</scope>
    <source>
        <strain evidence="2">Nono1</strain>
    </source>
</reference>
<dbReference type="EMBL" id="LT559118">
    <property type="protein sequence ID" value="SBO99785.1"/>
    <property type="molecule type" value="Genomic_DNA"/>
</dbReference>
<name>A0A1M4ELR2_9ACTN</name>
<dbReference type="RefSeq" id="WP_225268426.1">
    <property type="nucleotide sequence ID" value="NZ_CP084058.1"/>
</dbReference>
<evidence type="ECO:0000256" key="1">
    <source>
        <dbReference type="SAM" id="SignalP"/>
    </source>
</evidence>
<dbReference type="Gene3D" id="2.50.20.20">
    <property type="match status" value="1"/>
</dbReference>
<sequence length="264" mass="28384">MSVVLVFAGLLSLAIQGGAVHAAPVPGALDSVVAAVKKQFAEKSSVRFSVARRGGPEPAVPTRISGAYRFNASGMYSADTTEITEEGTATGRYRAITIGREFWSQGYVRARNGKYLWKSPSKVGEWSAWQNLAGVVWGDDLINGINPHFLDLAASYDTASADGGTVEGVATTLHSGTVTVSDLGERQAGITFGTEEEEYSDSGPITWKLWVGPDHLPRRFHAVIAFIPAQGGDARTMTMNIVYRSWGSPVTITPPPEHRISDDW</sequence>
<protein>
    <recommendedName>
        <fullName evidence="3">Lipoprotein</fullName>
    </recommendedName>
</protein>
<dbReference type="InterPro" id="IPR029046">
    <property type="entry name" value="LolA/LolB/LppX"/>
</dbReference>